<dbReference type="GO" id="GO:0051539">
    <property type="term" value="F:4 iron, 4 sulfur cluster binding"/>
    <property type="evidence" value="ECO:0007669"/>
    <property type="project" value="UniProtKB-KW"/>
</dbReference>
<dbReference type="SFLD" id="SFLDS00029">
    <property type="entry name" value="Radical_SAM"/>
    <property type="match status" value="1"/>
</dbReference>
<evidence type="ECO:0000256" key="5">
    <source>
        <dbReference type="ARBA" id="ARBA00022723"/>
    </source>
</evidence>
<dbReference type="GO" id="GO:0016829">
    <property type="term" value="F:lyase activity"/>
    <property type="evidence" value="ECO:0007669"/>
    <property type="project" value="UniProtKB-KW"/>
</dbReference>
<dbReference type="InterPro" id="IPR017896">
    <property type="entry name" value="4Fe4S_Fe-S-bd"/>
</dbReference>
<dbReference type="InterPro" id="IPR013785">
    <property type="entry name" value="Aldolase_TIM"/>
</dbReference>
<dbReference type="AlphaFoldDB" id="A6G8C7"/>
<dbReference type="PANTHER" id="PTHR30352:SF4">
    <property type="entry name" value="PYRUVATE FORMATE-LYASE 2-ACTIVATING ENZYME"/>
    <property type="match status" value="1"/>
</dbReference>
<dbReference type="RefSeq" id="WP_006972972.1">
    <property type="nucleotide sequence ID" value="NZ_ABCS01000039.1"/>
</dbReference>
<evidence type="ECO:0000256" key="8">
    <source>
        <dbReference type="ARBA" id="ARBA00023014"/>
    </source>
</evidence>
<dbReference type="InterPro" id="IPR040074">
    <property type="entry name" value="BssD/PflA/YjjW"/>
</dbReference>
<dbReference type="GO" id="GO:0016491">
    <property type="term" value="F:oxidoreductase activity"/>
    <property type="evidence" value="ECO:0007669"/>
    <property type="project" value="UniProtKB-KW"/>
</dbReference>
<dbReference type="OrthoDB" id="9782387at2"/>
<comment type="cofactor">
    <cofactor evidence="1">
        <name>[4Fe-4S] cluster</name>
        <dbReference type="ChEBI" id="CHEBI:49883"/>
    </cofactor>
</comment>
<dbReference type="STRING" id="391625.PPSIR1_01382"/>
<reference evidence="11 12" key="1">
    <citation type="submission" date="2007-06" db="EMBL/GenBank/DDBJ databases">
        <authorList>
            <person name="Shimkets L."/>
            <person name="Ferriera S."/>
            <person name="Johnson J."/>
            <person name="Kravitz S."/>
            <person name="Beeson K."/>
            <person name="Sutton G."/>
            <person name="Rogers Y.-H."/>
            <person name="Friedman R."/>
            <person name="Frazier M."/>
            <person name="Venter J.C."/>
        </authorList>
    </citation>
    <scope>NUCLEOTIDE SEQUENCE [LARGE SCALE GENOMIC DNA]</scope>
    <source>
        <strain evidence="11 12">SIR-1</strain>
    </source>
</reference>
<dbReference type="PROSITE" id="PS01087">
    <property type="entry name" value="RADICAL_ACTIVATING"/>
    <property type="match status" value="1"/>
</dbReference>
<evidence type="ECO:0000256" key="2">
    <source>
        <dbReference type="ARBA" id="ARBA00009777"/>
    </source>
</evidence>
<evidence type="ECO:0000256" key="3">
    <source>
        <dbReference type="ARBA" id="ARBA00022485"/>
    </source>
</evidence>
<evidence type="ECO:0000256" key="7">
    <source>
        <dbReference type="ARBA" id="ARBA00023004"/>
    </source>
</evidence>
<keyword evidence="7" id="KW-0408">Iron</keyword>
<evidence type="ECO:0000256" key="6">
    <source>
        <dbReference type="ARBA" id="ARBA00023002"/>
    </source>
</evidence>
<evidence type="ECO:0000313" key="12">
    <source>
        <dbReference type="Proteomes" id="UP000005801"/>
    </source>
</evidence>
<dbReference type="Gene3D" id="3.20.20.70">
    <property type="entry name" value="Aldolase class I"/>
    <property type="match status" value="1"/>
</dbReference>
<accession>A6G8C7</accession>
<comment type="similarity">
    <text evidence="2">Belongs to the organic radical-activating enzymes family.</text>
</comment>
<dbReference type="PIRSF" id="PIRSF000371">
    <property type="entry name" value="PFL_act_enz"/>
    <property type="match status" value="1"/>
</dbReference>
<dbReference type="SUPFAM" id="SSF54862">
    <property type="entry name" value="4Fe-4S ferredoxins"/>
    <property type="match status" value="1"/>
</dbReference>
<dbReference type="EMBL" id="ABCS01000039">
    <property type="protein sequence ID" value="EDM77837.1"/>
    <property type="molecule type" value="Genomic_DNA"/>
</dbReference>
<keyword evidence="6" id="KW-0560">Oxidoreductase</keyword>
<dbReference type="NCBIfam" id="TIGR02494">
    <property type="entry name" value="PFLE_PFLC"/>
    <property type="match status" value="1"/>
</dbReference>
<evidence type="ECO:0000259" key="10">
    <source>
        <dbReference type="PROSITE" id="PS51918"/>
    </source>
</evidence>
<gene>
    <name evidence="11" type="ORF">PPSIR1_01382</name>
</gene>
<dbReference type="GO" id="GO:0046872">
    <property type="term" value="F:metal ion binding"/>
    <property type="evidence" value="ECO:0007669"/>
    <property type="project" value="UniProtKB-KW"/>
</dbReference>
<organism evidence="11 12">
    <name type="scientific">Plesiocystis pacifica SIR-1</name>
    <dbReference type="NCBI Taxonomy" id="391625"/>
    <lineage>
        <taxon>Bacteria</taxon>
        <taxon>Pseudomonadati</taxon>
        <taxon>Myxococcota</taxon>
        <taxon>Polyangia</taxon>
        <taxon>Nannocystales</taxon>
        <taxon>Nannocystaceae</taxon>
        <taxon>Plesiocystis</taxon>
    </lineage>
</organism>
<dbReference type="InterPro" id="IPR058240">
    <property type="entry name" value="rSAM_sf"/>
</dbReference>
<dbReference type="Pfam" id="PF13353">
    <property type="entry name" value="Fer4_12"/>
    <property type="match status" value="1"/>
</dbReference>
<feature type="domain" description="4Fe-4S ferredoxin-type" evidence="9">
    <location>
        <begin position="78"/>
        <end position="107"/>
    </location>
</feature>
<dbReference type="Pfam" id="PF00037">
    <property type="entry name" value="Fer4"/>
    <property type="match status" value="1"/>
</dbReference>
<dbReference type="Gene3D" id="3.30.70.20">
    <property type="match status" value="1"/>
</dbReference>
<evidence type="ECO:0000256" key="4">
    <source>
        <dbReference type="ARBA" id="ARBA00022691"/>
    </source>
</evidence>
<comment type="caution">
    <text evidence="11">The sequence shown here is derived from an EMBL/GenBank/DDBJ whole genome shotgun (WGS) entry which is preliminary data.</text>
</comment>
<keyword evidence="11" id="KW-0670">Pyruvate</keyword>
<dbReference type="Proteomes" id="UP000005801">
    <property type="component" value="Unassembled WGS sequence"/>
</dbReference>
<sequence>MASEGLVFDVQRFCVHDGPGIRTVVFFKGCALNCVWCQNPEAQGNAPELAYYAERCARIPGCSACVGVCPEGALGLGVEGRVDWSKCTGCGACVDACPAQALTQVGAHVDADALLTTLLRDRPFFESSGGGVTFSGGEPVLHEAFLLELLPRLGEAGISRCIETAGAYPFARLEALLPHLERVLYDVKHVDGGRHLELCGRDNATILANLERLLERAPEHGVAVEVRTPVVPGLNDGANVEATAKRLLTMGVSALTLLPYNHLWEAKLPRLSRARAPLGIGPQTRAYYAGLLETFAEAGLRAHLIDEPEPEPEPEAVA</sequence>
<dbReference type="InterPro" id="IPR012839">
    <property type="entry name" value="Organic_radical_activase"/>
</dbReference>
<name>A6G8C7_9BACT</name>
<dbReference type="PROSITE" id="PS51918">
    <property type="entry name" value="RADICAL_SAM"/>
    <property type="match status" value="1"/>
</dbReference>
<dbReference type="SFLD" id="SFLDG01118">
    <property type="entry name" value="activating_enzymes__group_2"/>
    <property type="match status" value="1"/>
</dbReference>
<keyword evidence="3" id="KW-0004">4Fe-4S</keyword>
<keyword evidence="8" id="KW-0411">Iron-sulfur</keyword>
<dbReference type="SFLD" id="SFLDG01066">
    <property type="entry name" value="organic_radical-activating_enz"/>
    <property type="match status" value="1"/>
</dbReference>
<dbReference type="InterPro" id="IPR001989">
    <property type="entry name" value="Radical_activat_CS"/>
</dbReference>
<dbReference type="PANTHER" id="PTHR30352">
    <property type="entry name" value="PYRUVATE FORMATE-LYASE-ACTIVATING ENZYME"/>
    <property type="match status" value="1"/>
</dbReference>
<evidence type="ECO:0000256" key="1">
    <source>
        <dbReference type="ARBA" id="ARBA00001966"/>
    </source>
</evidence>
<evidence type="ECO:0000259" key="9">
    <source>
        <dbReference type="PROSITE" id="PS51379"/>
    </source>
</evidence>
<protein>
    <submittedName>
        <fullName evidence="11">Pyruvate formate-lyase-activating enzyme, putative</fullName>
    </submittedName>
</protein>
<dbReference type="InterPro" id="IPR017900">
    <property type="entry name" value="4Fe4S_Fe_S_CS"/>
</dbReference>
<dbReference type="PROSITE" id="PS51379">
    <property type="entry name" value="4FE4S_FER_2"/>
    <property type="match status" value="1"/>
</dbReference>
<dbReference type="eggNOG" id="COG1180">
    <property type="taxonomic scope" value="Bacteria"/>
</dbReference>
<dbReference type="InterPro" id="IPR007197">
    <property type="entry name" value="rSAM"/>
</dbReference>
<keyword evidence="11" id="KW-0456">Lyase</keyword>
<dbReference type="InterPro" id="IPR034457">
    <property type="entry name" value="Organic_radical-activating"/>
</dbReference>
<proteinExistence type="inferred from homology"/>
<dbReference type="SUPFAM" id="SSF102114">
    <property type="entry name" value="Radical SAM enzymes"/>
    <property type="match status" value="1"/>
</dbReference>
<evidence type="ECO:0000313" key="11">
    <source>
        <dbReference type="EMBL" id="EDM77837.1"/>
    </source>
</evidence>
<dbReference type="PROSITE" id="PS00198">
    <property type="entry name" value="4FE4S_FER_1"/>
    <property type="match status" value="1"/>
</dbReference>
<keyword evidence="4" id="KW-0949">S-adenosyl-L-methionine</keyword>
<keyword evidence="5" id="KW-0479">Metal-binding</keyword>
<keyword evidence="12" id="KW-1185">Reference proteome</keyword>
<feature type="domain" description="Radical SAM core" evidence="10">
    <location>
        <begin position="16"/>
        <end position="301"/>
    </location>
</feature>